<evidence type="ECO:0000313" key="2">
    <source>
        <dbReference type="Proteomes" id="UP001271780"/>
    </source>
</evidence>
<gene>
    <name evidence="1" type="ORF">RFM27_07670</name>
</gene>
<sequence length="50" mass="5816">MGMVAAVKEHEQQQRRLLARQMHLQCSSRPLPKELDFDPAIYAPKKAHYP</sequence>
<keyword evidence="2" id="KW-1185">Reference proteome</keyword>
<organism evidence="1 2">
    <name type="scientific">Mesorhizobium dulcispinae</name>
    <dbReference type="NCBI Taxonomy" id="3072316"/>
    <lineage>
        <taxon>Bacteria</taxon>
        <taxon>Pseudomonadati</taxon>
        <taxon>Pseudomonadota</taxon>
        <taxon>Alphaproteobacteria</taxon>
        <taxon>Hyphomicrobiales</taxon>
        <taxon>Phyllobacteriaceae</taxon>
        <taxon>Mesorhizobium</taxon>
    </lineage>
</organism>
<name>A0ABU4XAX3_9HYPH</name>
<protein>
    <submittedName>
        <fullName evidence="1">Uncharacterized protein</fullName>
    </submittedName>
</protein>
<comment type="caution">
    <text evidence="1">The sequence shown here is derived from an EMBL/GenBank/DDBJ whole genome shotgun (WGS) entry which is preliminary data.</text>
</comment>
<proteinExistence type="predicted"/>
<accession>A0ABU4XAX3</accession>
<evidence type="ECO:0000313" key="1">
    <source>
        <dbReference type="EMBL" id="MDX8471944.1"/>
    </source>
</evidence>
<dbReference type="EMBL" id="JAVIIZ010000003">
    <property type="protein sequence ID" value="MDX8471944.1"/>
    <property type="molecule type" value="Genomic_DNA"/>
</dbReference>
<dbReference type="Proteomes" id="UP001271780">
    <property type="component" value="Unassembled WGS sequence"/>
</dbReference>
<reference evidence="1 2" key="1">
    <citation type="submission" date="2023-08" db="EMBL/GenBank/DDBJ databases">
        <title>Implementing the SeqCode for naming new Mesorhizobium species isolated from Vachellia karroo root nodules.</title>
        <authorList>
            <person name="Van Lill M."/>
        </authorList>
    </citation>
    <scope>NUCLEOTIDE SEQUENCE [LARGE SCALE GENOMIC DNA]</scope>
    <source>
        <strain evidence="1 2">VK23A</strain>
    </source>
</reference>